<keyword evidence="5" id="KW-1185">Reference proteome</keyword>
<evidence type="ECO:0000259" key="3">
    <source>
        <dbReference type="PROSITE" id="PS50144"/>
    </source>
</evidence>
<feature type="repeat" description="ANK" evidence="1">
    <location>
        <begin position="478"/>
        <end position="518"/>
    </location>
</feature>
<dbReference type="PROSITE" id="PS50297">
    <property type="entry name" value="ANK_REP_REGION"/>
    <property type="match status" value="2"/>
</dbReference>
<dbReference type="SUPFAM" id="SSF49599">
    <property type="entry name" value="TRAF domain-like"/>
    <property type="match status" value="1"/>
</dbReference>
<dbReference type="InterPro" id="IPR036770">
    <property type="entry name" value="Ankyrin_rpt-contain_sf"/>
</dbReference>
<evidence type="ECO:0000313" key="5">
    <source>
        <dbReference type="Proteomes" id="UP001230188"/>
    </source>
</evidence>
<proteinExistence type="predicted"/>
<feature type="compositionally biased region" description="Acidic residues" evidence="2">
    <location>
        <begin position="245"/>
        <end position="272"/>
    </location>
</feature>
<dbReference type="InterPro" id="IPR012677">
    <property type="entry name" value="Nucleotide-bd_a/b_plait_sf"/>
</dbReference>
<dbReference type="Pfam" id="PF12796">
    <property type="entry name" value="Ank_2"/>
    <property type="match status" value="1"/>
</dbReference>
<dbReference type="InterPro" id="IPR008974">
    <property type="entry name" value="TRAF-like"/>
</dbReference>
<feature type="compositionally biased region" description="Acidic residues" evidence="2">
    <location>
        <begin position="691"/>
        <end position="707"/>
    </location>
</feature>
<feature type="compositionally biased region" description="Low complexity" evidence="2">
    <location>
        <begin position="235"/>
        <end position="244"/>
    </location>
</feature>
<dbReference type="AlphaFoldDB" id="A0AAD7UAY4"/>
<dbReference type="CDD" id="cd00121">
    <property type="entry name" value="MATH"/>
    <property type="match status" value="1"/>
</dbReference>
<feature type="domain" description="MATH" evidence="3">
    <location>
        <begin position="293"/>
        <end position="428"/>
    </location>
</feature>
<reference evidence="4" key="1">
    <citation type="submission" date="2023-01" db="EMBL/GenBank/DDBJ databases">
        <title>Metagenome sequencing of chrysophaentin producing Chrysophaeum taylorii.</title>
        <authorList>
            <person name="Davison J."/>
            <person name="Bewley C."/>
        </authorList>
    </citation>
    <scope>NUCLEOTIDE SEQUENCE</scope>
    <source>
        <strain evidence="4">NIES-1699</strain>
    </source>
</reference>
<dbReference type="CDD" id="cd00590">
    <property type="entry name" value="RRM_SF"/>
    <property type="match status" value="1"/>
</dbReference>
<dbReference type="PANTHER" id="PTHR24184:SF11">
    <property type="entry name" value="ANKYRIN REPEAT AND SOCS BOX CONTAINING 3"/>
    <property type="match status" value="1"/>
</dbReference>
<dbReference type="PROSITE" id="PS50088">
    <property type="entry name" value="ANK_REPEAT"/>
    <property type="match status" value="2"/>
</dbReference>
<organism evidence="4 5">
    <name type="scientific">Chrysophaeum taylorii</name>
    <dbReference type="NCBI Taxonomy" id="2483200"/>
    <lineage>
        <taxon>Eukaryota</taxon>
        <taxon>Sar</taxon>
        <taxon>Stramenopiles</taxon>
        <taxon>Ochrophyta</taxon>
        <taxon>Pelagophyceae</taxon>
        <taxon>Pelagomonadales</taxon>
        <taxon>Pelagomonadaceae</taxon>
        <taxon>Chrysophaeum</taxon>
    </lineage>
</organism>
<gene>
    <name evidence="4" type="ORF">CTAYLR_006922</name>
</gene>
<feature type="compositionally biased region" description="Pro residues" evidence="2">
    <location>
        <begin position="821"/>
        <end position="838"/>
    </location>
</feature>
<dbReference type="SUPFAM" id="SSF48403">
    <property type="entry name" value="Ankyrin repeat"/>
    <property type="match status" value="1"/>
</dbReference>
<dbReference type="Proteomes" id="UP001230188">
    <property type="component" value="Unassembled WGS sequence"/>
</dbReference>
<dbReference type="Gene3D" id="1.25.40.20">
    <property type="entry name" value="Ankyrin repeat-containing domain"/>
    <property type="match status" value="2"/>
</dbReference>
<feature type="compositionally biased region" description="Basic and acidic residues" evidence="2">
    <location>
        <begin position="725"/>
        <end position="739"/>
    </location>
</feature>
<evidence type="ECO:0000256" key="1">
    <source>
        <dbReference type="PROSITE-ProRule" id="PRU00023"/>
    </source>
</evidence>
<feature type="region of interest" description="Disordered" evidence="2">
    <location>
        <begin position="233"/>
        <end position="286"/>
    </location>
</feature>
<feature type="compositionally biased region" description="Basic residues" evidence="2">
    <location>
        <begin position="756"/>
        <end position="772"/>
    </location>
</feature>
<dbReference type="Gene3D" id="3.10.20.90">
    <property type="entry name" value="Phosphatidylinositol 3-kinase Catalytic Subunit, Chain A, domain 1"/>
    <property type="match status" value="1"/>
</dbReference>
<comment type="caution">
    <text evidence="4">The sequence shown here is derived from an EMBL/GenBank/DDBJ whole genome shotgun (WGS) entry which is preliminary data.</text>
</comment>
<dbReference type="GO" id="GO:0003676">
    <property type="term" value="F:nucleic acid binding"/>
    <property type="evidence" value="ECO:0007669"/>
    <property type="project" value="InterPro"/>
</dbReference>
<accession>A0AAD7UAY4</accession>
<keyword evidence="1" id="KW-0040">ANK repeat</keyword>
<feature type="region of interest" description="Disordered" evidence="2">
    <location>
        <begin position="671"/>
        <end position="848"/>
    </location>
</feature>
<evidence type="ECO:0000313" key="4">
    <source>
        <dbReference type="EMBL" id="KAJ8600637.1"/>
    </source>
</evidence>
<name>A0AAD7UAY4_9STRA</name>
<dbReference type="EMBL" id="JAQMWT010000488">
    <property type="protein sequence ID" value="KAJ8600637.1"/>
    <property type="molecule type" value="Genomic_DNA"/>
</dbReference>
<dbReference type="PANTHER" id="PTHR24184">
    <property type="entry name" value="SI:CH211-189E2.2"/>
    <property type="match status" value="1"/>
</dbReference>
<protein>
    <recommendedName>
        <fullName evidence="3">MATH domain-containing protein</fullName>
    </recommendedName>
</protein>
<dbReference type="InterPro" id="IPR035979">
    <property type="entry name" value="RBD_domain_sf"/>
</dbReference>
<dbReference type="SUPFAM" id="SSF54928">
    <property type="entry name" value="RNA-binding domain, RBD"/>
    <property type="match status" value="1"/>
</dbReference>
<dbReference type="PROSITE" id="PS50144">
    <property type="entry name" value="MATH"/>
    <property type="match status" value="1"/>
</dbReference>
<dbReference type="Gene3D" id="3.30.70.330">
    <property type="match status" value="1"/>
</dbReference>
<dbReference type="Gene3D" id="2.60.210.10">
    <property type="entry name" value="Apoptosis, Tumor Necrosis Factor Receptor Associated Protein 2, Chain A"/>
    <property type="match status" value="1"/>
</dbReference>
<dbReference type="CDD" id="cd01763">
    <property type="entry name" value="Ubl_SUMO_like"/>
    <property type="match status" value="1"/>
</dbReference>
<sequence length="897" mass="96949">MASAAECSSSSSSSISGGCEEFITFSVREVGVSPMFFKLRRSQRLGVMFREYARRRELSLNRATAFKFYVDGEAIDSEHTARMIHLRERDVVEAVEGESALCRGDYLERFRSAMAAAEDRDEVMAAAEALDAESEDRPTAALGTTFSRFARGVGPAGCVVLARNCDEDSAREALRAYGSVESCARDGDDAVVRFGSAEAANRAVVNANGLVVGGRRIAVSHLVSCLPPSPEICRPSSAAVSAAPESEEEDDEDEEDEDEEEEEEDDDDEEEDRQQHHQQQKLEEWVPQSRPTTVVCRWTIEVKKSEIARSHKGEYHEVAFADAAGNKWLLYYFLDGDGADNAGHVSLYLSVRDAARLPFGWSKNATFSMTLEHENPSRHYSKWATQAFRAAPPPAVQDWGWPKFASHAELHSRGLLDGSKRLRVRAAVTVSSSSCDISEADADACLLSAARVGAADAVKRCLRAGADARTCRDLAAGSARTPLHLACARGHRADADAAAAAIVSVLAAAGADVDAEDAHGETALHLAVAKGAARAALALLEAGADPARPVRGASPREDALTLAAGAGRAELAASLLAAGAPPTSEAVLLAAKKGHLDVLWPVLDAAKEDECLPEIVAARNAKGDTAVALLVARGLVDAAAKMVTAYRAPVADCSRDRKAARHARLRILLKQREHARNNNNRHHHKEFPGHDDDDLEEEEEEDEDDEGGATNNNNNNVVAKQQQRRGQEPLEEKRRKLVEELEAEEAEKEAKNAKQREKKRAKRQKQRKRKAEHKAEKKPPPPPEVVFSASSSSETSTEDEGEEEKTTTDGATPEPALNSIDPPPPPPLPPPPPPPPPSAVARSAKSETCLEEAGANEIARRLSCLLGSRVDLQLTRSLSVDIDETPKAWDTPFGAFL</sequence>
<dbReference type="InterPro" id="IPR002110">
    <property type="entry name" value="Ankyrin_rpt"/>
</dbReference>
<dbReference type="SMART" id="SM00248">
    <property type="entry name" value="ANK"/>
    <property type="match status" value="5"/>
</dbReference>
<dbReference type="InterPro" id="IPR002083">
    <property type="entry name" value="MATH/TRAF_dom"/>
</dbReference>
<dbReference type="Pfam" id="PF22486">
    <property type="entry name" value="MATH_2"/>
    <property type="match status" value="1"/>
</dbReference>
<evidence type="ECO:0000256" key="2">
    <source>
        <dbReference type="SAM" id="MobiDB-lite"/>
    </source>
</evidence>
<feature type="repeat" description="ANK" evidence="1">
    <location>
        <begin position="519"/>
        <end position="545"/>
    </location>
</feature>